<reference evidence="2" key="1">
    <citation type="submission" date="2017-08" db="EMBL/GenBank/DDBJ databases">
        <authorList>
            <person name="Polle J.E."/>
            <person name="Barry K."/>
            <person name="Cushman J."/>
            <person name="Schmutz J."/>
            <person name="Tran D."/>
            <person name="Hathwaick L.T."/>
            <person name="Yim W.C."/>
            <person name="Jenkins J."/>
            <person name="Mckie-Krisberg Z.M."/>
            <person name="Prochnik S."/>
            <person name="Lindquist E."/>
            <person name="Dockter R.B."/>
            <person name="Adam C."/>
            <person name="Molina H."/>
            <person name="Bunkerborg J."/>
            <person name="Jin E."/>
            <person name="Buchheim M."/>
            <person name="Magnuson J."/>
        </authorList>
    </citation>
    <scope>NUCLEOTIDE SEQUENCE</scope>
    <source>
        <strain evidence="2">CCAP 19/18</strain>
    </source>
</reference>
<name>A0ABQ7GP40_DUNSA</name>
<sequence length="273" mass="27598">EERALVRQAKGKSEPSQHGTSTEGPEPMDTSTAPTSQPQAGTGSAPGSAEPTATGGQPRTSTGPPLGNAEPTAPVSQSQASTGPGSSIQVDGEEGAQAERRGPGAGASPSGREAPSEAGGGAGADAANSKPAAAAASGHQAGDKPAGGATAAAVDDSLDAFMSSMADQQDDEKLRRLKRSLEDTQLQLARTERLLKIADPDGWLKPDSKAAQAAKVAAQEALEAERRRHEAASVMAVKRRKEAQATGFVEEVEEDEEAGQPSSSGRDTKLTGG</sequence>
<keyword evidence="3" id="KW-1185">Reference proteome</keyword>
<evidence type="ECO:0000256" key="1">
    <source>
        <dbReference type="SAM" id="MobiDB-lite"/>
    </source>
</evidence>
<feature type="compositionally biased region" description="Polar residues" evidence="1">
    <location>
        <begin position="74"/>
        <end position="89"/>
    </location>
</feature>
<gene>
    <name evidence="2" type="ORF">DUNSADRAFT_6018</name>
</gene>
<feature type="compositionally biased region" description="Basic and acidic residues" evidence="1">
    <location>
        <begin position="1"/>
        <end position="15"/>
    </location>
</feature>
<feature type="region of interest" description="Disordered" evidence="1">
    <location>
        <begin position="1"/>
        <end position="151"/>
    </location>
</feature>
<protein>
    <submittedName>
        <fullName evidence="2">Uncharacterized protein</fullName>
    </submittedName>
</protein>
<dbReference type="Proteomes" id="UP000815325">
    <property type="component" value="Unassembled WGS sequence"/>
</dbReference>
<feature type="compositionally biased region" description="Polar residues" evidence="1">
    <location>
        <begin position="16"/>
        <end position="42"/>
    </location>
</feature>
<evidence type="ECO:0000313" key="3">
    <source>
        <dbReference type="Proteomes" id="UP000815325"/>
    </source>
</evidence>
<comment type="caution">
    <text evidence="2">The sequence shown here is derived from an EMBL/GenBank/DDBJ whole genome shotgun (WGS) entry which is preliminary data.</text>
</comment>
<accession>A0ABQ7GP40</accession>
<dbReference type="EMBL" id="MU069662">
    <property type="protein sequence ID" value="KAF5836382.1"/>
    <property type="molecule type" value="Genomic_DNA"/>
</dbReference>
<feature type="non-terminal residue" evidence="2">
    <location>
        <position position="1"/>
    </location>
</feature>
<feature type="compositionally biased region" description="Low complexity" evidence="1">
    <location>
        <begin position="124"/>
        <end position="140"/>
    </location>
</feature>
<organism evidence="2 3">
    <name type="scientific">Dunaliella salina</name>
    <name type="common">Green alga</name>
    <name type="synonym">Protococcus salinus</name>
    <dbReference type="NCBI Taxonomy" id="3046"/>
    <lineage>
        <taxon>Eukaryota</taxon>
        <taxon>Viridiplantae</taxon>
        <taxon>Chlorophyta</taxon>
        <taxon>core chlorophytes</taxon>
        <taxon>Chlorophyceae</taxon>
        <taxon>CS clade</taxon>
        <taxon>Chlamydomonadales</taxon>
        <taxon>Dunaliellaceae</taxon>
        <taxon>Dunaliella</taxon>
    </lineage>
</organism>
<proteinExistence type="predicted"/>
<evidence type="ECO:0000313" key="2">
    <source>
        <dbReference type="EMBL" id="KAF5836382.1"/>
    </source>
</evidence>
<feature type="compositionally biased region" description="Polar residues" evidence="1">
    <location>
        <begin position="54"/>
        <end position="63"/>
    </location>
</feature>
<feature type="region of interest" description="Disordered" evidence="1">
    <location>
        <begin position="232"/>
        <end position="273"/>
    </location>
</feature>